<name>A0A6N6N4Q2_9BACT</name>
<feature type="transmembrane region" description="Helical" evidence="1">
    <location>
        <begin position="256"/>
        <end position="277"/>
    </location>
</feature>
<keyword evidence="1" id="KW-0472">Membrane</keyword>
<dbReference type="RefSeq" id="WP_151149123.1">
    <property type="nucleotide sequence ID" value="NZ_WAIE01000001.1"/>
</dbReference>
<accession>A0A6N6N4Q2</accession>
<dbReference type="AlphaFoldDB" id="A0A6N6N4Q2"/>
<gene>
    <name evidence="2" type="ORF">F8A88_01265</name>
</gene>
<feature type="transmembrane region" description="Helical" evidence="1">
    <location>
        <begin position="184"/>
        <end position="203"/>
    </location>
</feature>
<proteinExistence type="predicted"/>
<evidence type="ECO:0000313" key="3">
    <source>
        <dbReference type="Proteomes" id="UP000438699"/>
    </source>
</evidence>
<keyword evidence="1" id="KW-0812">Transmembrane</keyword>
<feature type="transmembrane region" description="Helical" evidence="1">
    <location>
        <begin position="99"/>
        <end position="118"/>
    </location>
</feature>
<dbReference type="Proteomes" id="UP000438699">
    <property type="component" value="Unassembled WGS sequence"/>
</dbReference>
<dbReference type="OrthoDB" id="9810382at2"/>
<organism evidence="2 3">
    <name type="scientific">Pseudodesulfovibrio senegalensis</name>
    <dbReference type="NCBI Taxonomy" id="1721087"/>
    <lineage>
        <taxon>Bacteria</taxon>
        <taxon>Pseudomonadati</taxon>
        <taxon>Thermodesulfobacteriota</taxon>
        <taxon>Desulfovibrionia</taxon>
        <taxon>Desulfovibrionales</taxon>
        <taxon>Desulfovibrionaceae</taxon>
    </lineage>
</organism>
<evidence type="ECO:0000256" key="1">
    <source>
        <dbReference type="SAM" id="Phobius"/>
    </source>
</evidence>
<keyword evidence="1" id="KW-1133">Transmembrane helix</keyword>
<sequence length="353" mass="38861">MDTLALIPNADPLPVAWWWFEGLNLVTFVIHIIMVNAVVGGGLFALYLWFSDRTEPLAGALAGKLPVFFALMVNFGVAPLLFLQVLYGQFFYTSAVMSAVWWLSIVGLLILGYYSLYIHQHRLKKDGSRIPLFLGLGMLLALCVSLVLTSVLSLMERPDQWLEYFGNARGTVLGLFHAEAAPRYLHFLFSSLAVGGLVAALLAGRDKRLQGHAAEKARIVGMKLFATATLLQMATGLWWLISLERDVMLQFMGDNALATGLFVVAVGLTLPALSAGFRGKPKEAAVWTLITITAMVCVRAMLRSFKLAPYFSPKNLTVNLEFSPLLLFLITLVLGLVIVAYMLRLAFRTQGEG</sequence>
<feature type="transmembrane region" description="Helical" evidence="1">
    <location>
        <begin position="322"/>
        <end position="343"/>
    </location>
</feature>
<protein>
    <submittedName>
        <fullName evidence="2">Uncharacterized protein</fullName>
    </submittedName>
</protein>
<evidence type="ECO:0000313" key="2">
    <source>
        <dbReference type="EMBL" id="KAB1442933.1"/>
    </source>
</evidence>
<dbReference type="EMBL" id="WAIE01000001">
    <property type="protein sequence ID" value="KAB1442933.1"/>
    <property type="molecule type" value="Genomic_DNA"/>
</dbReference>
<reference evidence="2 3" key="1">
    <citation type="journal article" date="2017" name="Int. J. Syst. Evol. Microbiol.">
        <title>Desulfovibrio senegalensis sp. nov., a mesophilic sulfate reducer isolated from marine sediment.</title>
        <authorList>
            <person name="Thioye A."/>
            <person name="Gam Z.B.A."/>
            <person name="Mbengue M."/>
            <person name="Cayol J.L."/>
            <person name="Joseph-Bartoli M."/>
            <person name="Toure-Kane C."/>
            <person name="Labat M."/>
        </authorList>
    </citation>
    <scope>NUCLEOTIDE SEQUENCE [LARGE SCALE GENOMIC DNA]</scope>
    <source>
        <strain evidence="2 3">DSM 101509</strain>
    </source>
</reference>
<feature type="transmembrane region" description="Helical" evidence="1">
    <location>
        <begin position="28"/>
        <end position="50"/>
    </location>
</feature>
<feature type="transmembrane region" description="Helical" evidence="1">
    <location>
        <begin position="130"/>
        <end position="155"/>
    </location>
</feature>
<feature type="transmembrane region" description="Helical" evidence="1">
    <location>
        <begin position="62"/>
        <end position="87"/>
    </location>
</feature>
<feature type="transmembrane region" description="Helical" evidence="1">
    <location>
        <begin position="224"/>
        <end position="241"/>
    </location>
</feature>
<feature type="transmembrane region" description="Helical" evidence="1">
    <location>
        <begin position="284"/>
        <end position="302"/>
    </location>
</feature>
<keyword evidence="3" id="KW-1185">Reference proteome</keyword>
<comment type="caution">
    <text evidence="2">The sequence shown here is derived from an EMBL/GenBank/DDBJ whole genome shotgun (WGS) entry which is preliminary data.</text>
</comment>